<evidence type="ECO:0000313" key="3">
    <source>
        <dbReference type="Proteomes" id="UP000323974"/>
    </source>
</evidence>
<reference evidence="2 3" key="1">
    <citation type="submission" date="2019-04" db="EMBL/GenBank/DDBJ databases">
        <title>Complete Genome and Methylome Analysis of Haemophilus haemolyticus NEB129.</title>
        <authorList>
            <person name="Fomenkov A."/>
            <person name="Roberts R.J."/>
            <person name="Anton B.P."/>
            <person name="Vincze T."/>
        </authorList>
    </citation>
    <scope>NUCLEOTIDE SEQUENCE [LARGE SCALE GENOMIC DNA]</scope>
    <source>
        <strain evidence="2 3">NEB129</strain>
    </source>
</reference>
<sequence>MKMKQQKLKTTIISSFLCCSFSLFAKDLPEKQASPFDIQVSSQEIKINPALETFQIDKNELEELEKIDNQMVLKQLEQQDISQKNRENLPLVQTISDNHNEYYVIESVVNKLGKQCNAKKAYLKAKAFLLKHLNPSVNKIQANIKHFQLSEVIENQDNCVFLFKIKTSDVHIL</sequence>
<feature type="chain" id="PRO_5042068668" evidence="1">
    <location>
        <begin position="26"/>
        <end position="173"/>
    </location>
</feature>
<proteinExistence type="predicted"/>
<evidence type="ECO:0000313" key="2">
    <source>
        <dbReference type="EMBL" id="QEN10611.1"/>
    </source>
</evidence>
<evidence type="ECO:0000256" key="1">
    <source>
        <dbReference type="SAM" id="SignalP"/>
    </source>
</evidence>
<keyword evidence="1" id="KW-0732">Signal</keyword>
<dbReference type="GeneID" id="78224180"/>
<feature type="signal peptide" evidence="1">
    <location>
        <begin position="1"/>
        <end position="25"/>
    </location>
</feature>
<name>A0AAE6JR24_HAEPH</name>
<protein>
    <submittedName>
        <fullName evidence="2">Uncharacterized protein</fullName>
    </submittedName>
</protein>
<organism evidence="2 3">
    <name type="scientific">Haemophilus parahaemolyticus</name>
    <dbReference type="NCBI Taxonomy" id="735"/>
    <lineage>
        <taxon>Bacteria</taxon>
        <taxon>Pseudomonadati</taxon>
        <taxon>Pseudomonadota</taxon>
        <taxon>Gammaproteobacteria</taxon>
        <taxon>Pasteurellales</taxon>
        <taxon>Pasteurellaceae</taxon>
        <taxon>Haemophilus</taxon>
    </lineage>
</organism>
<dbReference type="KEGG" id="hpaa:E5Q53_03610"/>
<accession>A0AAE6JR24</accession>
<dbReference type="RefSeq" id="WP_005705197.1">
    <property type="nucleotide sequence ID" value="NZ_CP038817.1"/>
</dbReference>
<dbReference type="Proteomes" id="UP000323974">
    <property type="component" value="Chromosome"/>
</dbReference>
<dbReference type="AlphaFoldDB" id="A0AAE6JR24"/>
<dbReference type="EMBL" id="CP038817">
    <property type="protein sequence ID" value="QEN10611.1"/>
    <property type="molecule type" value="Genomic_DNA"/>
</dbReference>
<gene>
    <name evidence="2" type="ORF">E5Q53_03610</name>
</gene>